<feature type="coiled-coil region" evidence="1">
    <location>
        <begin position="13"/>
        <end position="73"/>
    </location>
</feature>
<proteinExistence type="predicted"/>
<evidence type="ECO:0000313" key="2">
    <source>
        <dbReference type="EMBL" id="QFG74771.1"/>
    </source>
</evidence>
<evidence type="ECO:0000256" key="1">
    <source>
        <dbReference type="SAM" id="Coils"/>
    </source>
</evidence>
<accession>A0A5J6VMS9</accession>
<reference evidence="2" key="1">
    <citation type="journal article" date="2019" name="Philos. Trans. R. Soc. Lond., B, Biol. Sci.">
        <title>Targeted metagenomic recovery of four divergent viruses reveals shared and distinctive characteristics of giant viruses of marine eukaryotes.</title>
        <authorList>
            <person name="Needham D.M."/>
            <person name="Poirier C."/>
            <person name="Hehenberger E."/>
            <person name="Jimenez V."/>
            <person name="Swalwell J.E."/>
            <person name="Santoro A.E."/>
            <person name="Worden A.Z."/>
        </authorList>
    </citation>
    <scope>NUCLEOTIDE SEQUENCE</scope>
    <source>
        <strain evidence="2">OPacV-421</strain>
    </source>
</reference>
<protein>
    <submittedName>
        <fullName evidence="2">Uncharacterized protein</fullName>
    </submittedName>
</protein>
<sequence>MQDILTSIKMYDHDKIEDKIGALGRELNRLHKEREEYEKKKSQEIVNTIRDFIDRYEKNIINQVDRVDKLTHEIEQNKIQINKFKLIERELDILISDDKLKKLNRYLLCLQKNI</sequence>
<dbReference type="EMBL" id="MN448291">
    <property type="protein sequence ID" value="QFG74771.1"/>
    <property type="molecule type" value="Genomic_DNA"/>
</dbReference>
<keyword evidence="1" id="KW-0175">Coiled coil</keyword>
<organism evidence="2">
    <name type="scientific">Megaviridae environmental sample</name>
    <dbReference type="NCBI Taxonomy" id="1737588"/>
    <lineage>
        <taxon>Viruses</taxon>
        <taxon>Varidnaviria</taxon>
        <taxon>Bamfordvirae</taxon>
        <taxon>Nucleocytoviricota</taxon>
        <taxon>Megaviricetes</taxon>
        <taxon>Imitervirales</taxon>
        <taxon>Mimiviridae</taxon>
        <taxon>environmental samples</taxon>
    </lineage>
</organism>
<name>A0A5J6VMS9_9VIRU</name>